<evidence type="ECO:0000313" key="4">
    <source>
        <dbReference type="Proteomes" id="UP001642360"/>
    </source>
</evidence>
<evidence type="ECO:0000313" key="3">
    <source>
        <dbReference type="EMBL" id="CAK9166606.1"/>
    </source>
</evidence>
<comment type="caution">
    <text evidence="3">The sequence shown here is derived from an EMBL/GenBank/DDBJ whole genome shotgun (WGS) entry which is preliminary data.</text>
</comment>
<accession>A0ABC8TFF1</accession>
<organism evidence="3 4">
    <name type="scientific">Ilex paraguariensis</name>
    <name type="common">yerba mate</name>
    <dbReference type="NCBI Taxonomy" id="185542"/>
    <lineage>
        <taxon>Eukaryota</taxon>
        <taxon>Viridiplantae</taxon>
        <taxon>Streptophyta</taxon>
        <taxon>Embryophyta</taxon>
        <taxon>Tracheophyta</taxon>
        <taxon>Spermatophyta</taxon>
        <taxon>Magnoliopsida</taxon>
        <taxon>eudicotyledons</taxon>
        <taxon>Gunneridae</taxon>
        <taxon>Pentapetalae</taxon>
        <taxon>asterids</taxon>
        <taxon>campanulids</taxon>
        <taxon>Aquifoliales</taxon>
        <taxon>Aquifoliaceae</taxon>
        <taxon>Ilex</taxon>
    </lineage>
</organism>
<dbReference type="EMBL" id="CAUOFW020004636">
    <property type="protein sequence ID" value="CAK9166606.1"/>
    <property type="molecule type" value="Genomic_DNA"/>
</dbReference>
<dbReference type="Pfam" id="PF14432">
    <property type="entry name" value="DYW_deaminase"/>
    <property type="match status" value="1"/>
</dbReference>
<gene>
    <name evidence="3" type="ORF">ILEXP_LOCUS35834</name>
</gene>
<keyword evidence="4" id="KW-1185">Reference proteome</keyword>
<evidence type="ECO:0000256" key="1">
    <source>
        <dbReference type="ARBA" id="ARBA00006643"/>
    </source>
</evidence>
<name>A0ABC8TFF1_9AQUA</name>
<sequence length="100" mass="11254">MVNEMQGCVYEEKLHEGSSLYHIKKPALAYGLIDSPARTGIRGVGNLWVLRSCHSALKITSNVYARENAIKDKTTLYSICSKMDLVRVKHSGESRLCLIW</sequence>
<reference evidence="3 4" key="1">
    <citation type="submission" date="2024-02" db="EMBL/GenBank/DDBJ databases">
        <authorList>
            <person name="Vignale AGUSTIN F."/>
            <person name="Sosa J E."/>
            <person name="Modenutti C."/>
        </authorList>
    </citation>
    <scope>NUCLEOTIDE SEQUENCE [LARGE SCALE GENOMIC DNA]</scope>
</reference>
<dbReference type="Proteomes" id="UP001642360">
    <property type="component" value="Unassembled WGS sequence"/>
</dbReference>
<dbReference type="AlphaFoldDB" id="A0ABC8TFF1"/>
<dbReference type="InterPro" id="IPR032867">
    <property type="entry name" value="DYW_dom"/>
</dbReference>
<protein>
    <recommendedName>
        <fullName evidence="2">DYW domain-containing protein</fullName>
    </recommendedName>
</protein>
<feature type="domain" description="DYW" evidence="2">
    <location>
        <begin position="20"/>
        <end position="76"/>
    </location>
</feature>
<evidence type="ECO:0000259" key="2">
    <source>
        <dbReference type="Pfam" id="PF14432"/>
    </source>
</evidence>
<comment type="similarity">
    <text evidence="1">Belongs to the PPR family. PCMP-H subfamily.</text>
</comment>
<proteinExistence type="inferred from homology"/>